<keyword evidence="1" id="KW-0472">Membrane</keyword>
<dbReference type="AlphaFoldDB" id="A0A6A9QKK6"/>
<keyword evidence="1" id="KW-1133">Transmembrane helix</keyword>
<keyword evidence="1" id="KW-0812">Transmembrane</keyword>
<keyword evidence="3" id="KW-1185">Reference proteome</keyword>
<evidence type="ECO:0000256" key="1">
    <source>
        <dbReference type="SAM" id="Phobius"/>
    </source>
</evidence>
<evidence type="ECO:0008006" key="4">
    <source>
        <dbReference type="Google" id="ProtNLM"/>
    </source>
</evidence>
<dbReference type="EMBL" id="WGGD01000005">
    <property type="protein sequence ID" value="MUN29144.1"/>
    <property type="molecule type" value="Genomic_DNA"/>
</dbReference>
<proteinExistence type="predicted"/>
<feature type="transmembrane region" description="Helical" evidence="1">
    <location>
        <begin position="6"/>
        <end position="24"/>
    </location>
</feature>
<comment type="caution">
    <text evidence="2">The sequence shown here is derived from an EMBL/GenBank/DDBJ whole genome shotgun (WGS) entry which is preliminary data.</text>
</comment>
<name>A0A6A9QKK6_SULME</name>
<feature type="transmembrane region" description="Helical" evidence="1">
    <location>
        <begin position="59"/>
        <end position="78"/>
    </location>
</feature>
<reference evidence="2 3" key="1">
    <citation type="submission" date="2019-10" db="EMBL/GenBank/DDBJ databases">
        <title>Sequencing and Assembly of Multiple Reported Metal-Biooxidizing Members of the Extremely Thermoacidophilic Archaeal Family Sulfolobaceae.</title>
        <authorList>
            <person name="Counts J.A."/>
            <person name="Kelly R.M."/>
        </authorList>
    </citation>
    <scope>NUCLEOTIDE SEQUENCE [LARGE SCALE GENOMIC DNA]</scope>
    <source>
        <strain evidence="2 3">DSM 6482</strain>
    </source>
</reference>
<accession>A0A6A9QKK6</accession>
<dbReference type="Proteomes" id="UP000470772">
    <property type="component" value="Unassembled WGS sequence"/>
</dbReference>
<gene>
    <name evidence="2" type="ORF">GC250_06805</name>
</gene>
<evidence type="ECO:0000313" key="2">
    <source>
        <dbReference type="EMBL" id="MUN29144.1"/>
    </source>
</evidence>
<organism evidence="2 3">
    <name type="scientific">Sulfuracidifex metallicus DSM 6482 = JCM 9184</name>
    <dbReference type="NCBI Taxonomy" id="523847"/>
    <lineage>
        <taxon>Archaea</taxon>
        <taxon>Thermoproteota</taxon>
        <taxon>Thermoprotei</taxon>
        <taxon>Sulfolobales</taxon>
        <taxon>Sulfolobaceae</taxon>
        <taxon>Sulfuracidifex</taxon>
    </lineage>
</organism>
<sequence length="85" mass="9653">MICLNFILLFILGSFLIITLFITFRTLRKPSFTDTLVFLSLYIAFYSSIIIYYVGGSLILSILVLISIAIVVVVFRVLKSLKIIN</sequence>
<protein>
    <recommendedName>
        <fullName evidence="4">Sodium:proton antiporter</fullName>
    </recommendedName>
</protein>
<evidence type="ECO:0000313" key="3">
    <source>
        <dbReference type="Proteomes" id="UP000470772"/>
    </source>
</evidence>
<dbReference type="RefSeq" id="WP_156016721.1">
    <property type="nucleotide sequence ID" value="NZ_WGGD01000005.1"/>
</dbReference>